<dbReference type="Pfam" id="PF13499">
    <property type="entry name" value="EF-hand_7"/>
    <property type="match status" value="1"/>
</dbReference>
<protein>
    <recommendedName>
        <fullName evidence="4">EF-hand domain-containing protein</fullName>
    </recommendedName>
</protein>
<organism evidence="5 6">
    <name type="scientific">Strongyloides stercoralis</name>
    <name type="common">Threadworm</name>
    <dbReference type="NCBI Taxonomy" id="6248"/>
    <lineage>
        <taxon>Eukaryota</taxon>
        <taxon>Metazoa</taxon>
        <taxon>Ecdysozoa</taxon>
        <taxon>Nematoda</taxon>
        <taxon>Chromadorea</taxon>
        <taxon>Rhabditida</taxon>
        <taxon>Tylenchina</taxon>
        <taxon>Panagrolaimomorpha</taxon>
        <taxon>Strongyloidoidea</taxon>
        <taxon>Strongyloididae</taxon>
        <taxon>Strongyloides</taxon>
    </lineage>
</organism>
<dbReference type="GO" id="GO:0000159">
    <property type="term" value="C:protein phosphatase type 2A complex"/>
    <property type="evidence" value="ECO:0007669"/>
    <property type="project" value="TreeGrafter"/>
</dbReference>
<proteinExistence type="predicted"/>
<evidence type="ECO:0000313" key="5">
    <source>
        <dbReference type="Proteomes" id="UP000035681"/>
    </source>
</evidence>
<keyword evidence="1" id="KW-0479">Metal-binding</keyword>
<evidence type="ECO:0000256" key="3">
    <source>
        <dbReference type="SAM" id="MobiDB-lite"/>
    </source>
</evidence>
<evidence type="ECO:0000256" key="2">
    <source>
        <dbReference type="ARBA" id="ARBA00022837"/>
    </source>
</evidence>
<evidence type="ECO:0000259" key="4">
    <source>
        <dbReference type="PROSITE" id="PS50222"/>
    </source>
</evidence>
<reference evidence="6" key="1">
    <citation type="submission" date="2024-02" db="UniProtKB">
        <authorList>
            <consortium name="WormBaseParasite"/>
        </authorList>
    </citation>
    <scope>IDENTIFICATION</scope>
</reference>
<dbReference type="Gene3D" id="1.10.238.10">
    <property type="entry name" value="EF-hand"/>
    <property type="match status" value="1"/>
</dbReference>
<dbReference type="GO" id="GO:0005509">
    <property type="term" value="F:calcium ion binding"/>
    <property type="evidence" value="ECO:0007669"/>
    <property type="project" value="InterPro"/>
</dbReference>
<evidence type="ECO:0000313" key="6">
    <source>
        <dbReference type="WBParaSite" id="TCONS_00000306.p1"/>
    </source>
</evidence>
<dbReference type="PANTHER" id="PTHR14095:SF0">
    <property type="entry name" value="MIP22305P"/>
    <property type="match status" value="1"/>
</dbReference>
<dbReference type="GO" id="GO:0019888">
    <property type="term" value="F:protein phosphatase regulator activity"/>
    <property type="evidence" value="ECO:0007669"/>
    <property type="project" value="TreeGrafter"/>
</dbReference>
<dbReference type="Gene3D" id="1.10.238.230">
    <property type="match status" value="1"/>
</dbReference>
<dbReference type="PANTHER" id="PTHR14095">
    <property type="entry name" value="PHOSPHATASE 2A REGULATORY SUBUNIT-RELATED"/>
    <property type="match status" value="1"/>
</dbReference>
<feature type="region of interest" description="Disordered" evidence="3">
    <location>
        <begin position="110"/>
        <end position="134"/>
    </location>
</feature>
<dbReference type="WBParaSite" id="TCONS_00000306.p1">
    <property type="protein sequence ID" value="TCONS_00000306.p1"/>
    <property type="gene ID" value="XLOC_000320"/>
</dbReference>
<feature type="compositionally biased region" description="Low complexity" evidence="3">
    <location>
        <begin position="118"/>
        <end position="127"/>
    </location>
</feature>
<dbReference type="FunFam" id="1.10.238.10:FF:000025">
    <property type="entry name" value="serine/threonine-protein phosphatase 2A regulatory subunit B'' subunit alpha"/>
    <property type="match status" value="1"/>
</dbReference>
<dbReference type="Proteomes" id="UP000035681">
    <property type="component" value="Unplaced"/>
</dbReference>
<evidence type="ECO:0000256" key="1">
    <source>
        <dbReference type="ARBA" id="ARBA00022723"/>
    </source>
</evidence>
<dbReference type="SUPFAM" id="SSF47473">
    <property type="entry name" value="EF-hand"/>
    <property type="match status" value="1"/>
</dbReference>
<dbReference type="Pfam" id="PF17958">
    <property type="entry name" value="EF-hand_13"/>
    <property type="match status" value="1"/>
</dbReference>
<dbReference type="InterPro" id="IPR041534">
    <property type="entry name" value="EF-hand_13"/>
</dbReference>
<keyword evidence="5" id="KW-1185">Reference proteome</keyword>
<feature type="domain" description="EF-hand" evidence="4">
    <location>
        <begin position="488"/>
        <end position="523"/>
    </location>
</feature>
<sequence>MSIDKNRGMGQLNLSLLEISTEDLKFTKRNIEDFLNNLGVVAESLRIRAGQVFDNDMEFEGLDSYDKSSQHELNNKNNIDDIEALNFYNNGNSFNEENGTSEQVYYYKDNPSNTFDDSTSSKTTITSPKPPTSPRVIKESKIVNEINIFLKSPRKKEDEFDEATVVKQFSQLSQFSPSKLDELKVKKDITSNEPTQLNQSFEDKENIKVPSFYFPTGRPPQFINKTEILNKIENVFKKFPGKVMQGKDFDQVCEAIGKPPTWSKILINGCLGGDVTEYDTVSYDKFSSYWLRVSSEYFDDASIFIKLLVDGNPSDSNNNTQRKYVIGDDFRPLLSYLIYVIHDLDVLKNAPAFHSAYIDTVITRIFWRVSRTWVGRITADELRKSNFLNILASLHLIDNINDEKYFFSYIHFYVIYCKFWELDEDHDTIITKEDLKKYSNEALPSRVIDRIMKIKEYSKTSTSEGGKANGGLSYTDFIFLLLADENKHHFKASEYWFRILDIDGDGKLSLEELKYFHEEIIDSIKSRIIDCKSMGDTLCHVFDMVSPANDNYITLNDIKKSKMGHKFYNTFVNINKFIEQEITDGEIQPFGEDVEIDVSEWDNFCNKQYELIVEDTDDLVNCDDELESFNFLDITPENYNTNDD</sequence>
<dbReference type="PROSITE" id="PS50222">
    <property type="entry name" value="EF_HAND_2"/>
    <property type="match status" value="1"/>
</dbReference>
<dbReference type="AlphaFoldDB" id="A0AAF5CRE4"/>
<keyword evidence="2" id="KW-0106">Calcium</keyword>
<accession>A0AAF5CRE4</accession>
<dbReference type="InterPro" id="IPR011992">
    <property type="entry name" value="EF-hand-dom_pair"/>
</dbReference>
<name>A0AAF5CRE4_STRER</name>
<dbReference type="InterPro" id="IPR002048">
    <property type="entry name" value="EF_hand_dom"/>
</dbReference>
<dbReference type="PROSITE" id="PS00018">
    <property type="entry name" value="EF_HAND_1"/>
    <property type="match status" value="1"/>
</dbReference>
<dbReference type="InterPro" id="IPR018247">
    <property type="entry name" value="EF_Hand_1_Ca_BS"/>
</dbReference>
<dbReference type="Gene3D" id="1.10.238.220">
    <property type="match status" value="1"/>
</dbReference>